<dbReference type="Proteomes" id="UP000034181">
    <property type="component" value="Unassembled WGS sequence"/>
</dbReference>
<protein>
    <recommendedName>
        <fullName evidence="5">DNA polymerase beta</fullName>
        <ecNumber evidence="3">2.7.7.7</ecNumber>
        <ecNumber evidence="4">4.2.99.18</ecNumber>
    </recommendedName>
    <alternativeName>
        <fullName evidence="16">5'-deoxyribose-phosphate lyase</fullName>
    </alternativeName>
    <alternativeName>
        <fullName evidence="17">AP lyase</fullName>
    </alternativeName>
</protein>
<dbReference type="SMART" id="SM00278">
    <property type="entry name" value="HhH1"/>
    <property type="match status" value="3"/>
</dbReference>
<evidence type="ECO:0000256" key="1">
    <source>
        <dbReference type="ARBA" id="ARBA00001946"/>
    </source>
</evidence>
<dbReference type="PANTHER" id="PTHR36928">
    <property type="entry name" value="PHOSPHATASE YCDX-RELATED"/>
    <property type="match status" value="1"/>
</dbReference>
<comment type="cofactor">
    <cofactor evidence="1">
        <name>Mg(2+)</name>
        <dbReference type="ChEBI" id="CHEBI:18420"/>
    </cofactor>
</comment>
<dbReference type="InterPro" id="IPR050243">
    <property type="entry name" value="PHP_phosphatase"/>
</dbReference>
<dbReference type="Gene3D" id="1.10.150.20">
    <property type="entry name" value="5' to 3' exonuclease, C-terminal subdomain"/>
    <property type="match status" value="1"/>
</dbReference>
<keyword evidence="9" id="KW-0548">Nucleotidyltransferase</keyword>
<evidence type="ECO:0000256" key="17">
    <source>
        <dbReference type="ARBA" id="ARBA00035726"/>
    </source>
</evidence>
<keyword evidence="11" id="KW-0227">DNA damage</keyword>
<comment type="caution">
    <text evidence="24">The sequence shown here is derived from an EMBL/GenBank/DDBJ whole genome shotgun (WGS) entry which is preliminary data.</text>
</comment>
<dbReference type="InterPro" id="IPR002054">
    <property type="entry name" value="DNA-dir_DNA_pol_X"/>
</dbReference>
<keyword evidence="12" id="KW-0832">Ubl conjugation</keyword>
<dbReference type="InterPro" id="IPR029398">
    <property type="entry name" value="PolB_thumb"/>
</dbReference>
<dbReference type="EC" id="2.7.7.7" evidence="3"/>
<evidence type="ECO:0000256" key="14">
    <source>
        <dbReference type="ARBA" id="ARBA00023053"/>
    </source>
</evidence>
<dbReference type="InterPro" id="IPR002008">
    <property type="entry name" value="DNA_pol_X_beta-like"/>
</dbReference>
<evidence type="ECO:0000256" key="11">
    <source>
        <dbReference type="ARBA" id="ARBA00022763"/>
    </source>
</evidence>
<dbReference type="PRINTS" id="PR00870">
    <property type="entry name" value="DNAPOLXBETA"/>
</dbReference>
<evidence type="ECO:0000313" key="24">
    <source>
        <dbReference type="EMBL" id="KKQ75942.1"/>
    </source>
</evidence>
<comment type="catalytic activity">
    <reaction evidence="18">
        <text>2'-deoxyribonucleotide-(2'-deoxyribose 5'-phosphate)-2'-deoxyribonucleotide-DNA = a 3'-end 2'-deoxyribonucleotide-(2,3-dehydro-2,3-deoxyribose 5'-phosphate)-DNA + a 5'-end 5'-phospho-2'-deoxyribonucleoside-DNA + H(+)</text>
        <dbReference type="Rhea" id="RHEA:66592"/>
        <dbReference type="Rhea" id="RHEA-COMP:13180"/>
        <dbReference type="Rhea" id="RHEA-COMP:16897"/>
        <dbReference type="Rhea" id="RHEA-COMP:17067"/>
        <dbReference type="ChEBI" id="CHEBI:15378"/>
        <dbReference type="ChEBI" id="CHEBI:136412"/>
        <dbReference type="ChEBI" id="CHEBI:157695"/>
        <dbReference type="ChEBI" id="CHEBI:167181"/>
        <dbReference type="EC" id="4.2.99.18"/>
    </reaction>
</comment>
<dbReference type="GO" id="GO:0005829">
    <property type="term" value="C:cytosol"/>
    <property type="evidence" value="ECO:0007669"/>
    <property type="project" value="TreeGrafter"/>
</dbReference>
<dbReference type="InterPro" id="IPR003583">
    <property type="entry name" value="Hlx-hairpin-Hlx_DNA-bd_motif"/>
</dbReference>
<dbReference type="InterPro" id="IPR010996">
    <property type="entry name" value="HHH_MUS81"/>
</dbReference>
<evidence type="ECO:0000256" key="16">
    <source>
        <dbReference type="ARBA" id="ARBA00035717"/>
    </source>
</evidence>
<dbReference type="InterPro" id="IPR043519">
    <property type="entry name" value="NT_sf"/>
</dbReference>
<comment type="subcellular location">
    <subcellularLocation>
        <location evidence="2">Cytoplasm</location>
    </subcellularLocation>
</comment>
<keyword evidence="10" id="KW-0235">DNA replication</keyword>
<dbReference type="GO" id="GO:0003887">
    <property type="term" value="F:DNA-directed DNA polymerase activity"/>
    <property type="evidence" value="ECO:0007669"/>
    <property type="project" value="UniProtKB-KW"/>
</dbReference>
<keyword evidence="15" id="KW-0234">DNA repair</keyword>
<dbReference type="Gene3D" id="3.20.20.140">
    <property type="entry name" value="Metal-dependent hydrolases"/>
    <property type="match status" value="1"/>
</dbReference>
<dbReference type="SUPFAM" id="SSF81301">
    <property type="entry name" value="Nucleotidyltransferase"/>
    <property type="match status" value="1"/>
</dbReference>
<evidence type="ECO:0000259" key="23">
    <source>
        <dbReference type="SMART" id="SM00483"/>
    </source>
</evidence>
<evidence type="ECO:0000256" key="18">
    <source>
        <dbReference type="ARBA" id="ARBA00044632"/>
    </source>
</evidence>
<evidence type="ECO:0000256" key="3">
    <source>
        <dbReference type="ARBA" id="ARBA00012417"/>
    </source>
</evidence>
<dbReference type="EMBL" id="LBUZ01000001">
    <property type="protein sequence ID" value="KKQ75942.1"/>
    <property type="molecule type" value="Genomic_DNA"/>
</dbReference>
<evidence type="ECO:0000256" key="8">
    <source>
        <dbReference type="ARBA" id="ARBA00022679"/>
    </source>
</evidence>
<dbReference type="GO" id="GO:0140078">
    <property type="term" value="F:class I DNA-(apurinic or apyrimidinic site) endonuclease activity"/>
    <property type="evidence" value="ECO:0007669"/>
    <property type="project" value="UniProtKB-EC"/>
</dbReference>
<comment type="catalytic activity">
    <reaction evidence="21">
        <text>DNA(n) + a 2'-deoxyribonucleoside 5'-triphosphate = DNA(n+1) + diphosphate</text>
        <dbReference type="Rhea" id="RHEA:22508"/>
        <dbReference type="Rhea" id="RHEA-COMP:17339"/>
        <dbReference type="Rhea" id="RHEA-COMP:17340"/>
        <dbReference type="ChEBI" id="CHEBI:33019"/>
        <dbReference type="ChEBI" id="CHEBI:61560"/>
        <dbReference type="ChEBI" id="CHEBI:173112"/>
        <dbReference type="EC" id="2.7.7.7"/>
    </reaction>
</comment>
<keyword evidence="8" id="KW-0808">Transferase</keyword>
<organism evidence="24 25">
    <name type="scientific">Candidatus Woesebacteria bacterium GW2011_GWB1_38_5b</name>
    <dbReference type="NCBI Taxonomy" id="1618569"/>
    <lineage>
        <taxon>Bacteria</taxon>
        <taxon>Candidatus Woeseibacteriota</taxon>
    </lineage>
</organism>
<evidence type="ECO:0000256" key="4">
    <source>
        <dbReference type="ARBA" id="ARBA00012720"/>
    </source>
</evidence>
<evidence type="ECO:0000256" key="7">
    <source>
        <dbReference type="ARBA" id="ARBA00022634"/>
    </source>
</evidence>
<dbReference type="Pfam" id="PF14791">
    <property type="entry name" value="DNA_pol_B_thumb"/>
    <property type="match status" value="1"/>
</dbReference>
<evidence type="ECO:0000313" key="25">
    <source>
        <dbReference type="Proteomes" id="UP000034181"/>
    </source>
</evidence>
<dbReference type="Gene3D" id="3.30.460.10">
    <property type="entry name" value="Beta Polymerase, domain 2"/>
    <property type="match status" value="1"/>
</dbReference>
<comment type="catalytic activity">
    <reaction evidence="19">
        <text>a 5'-end 2'-deoxyribose-2'-deoxyribonucleotide-DNA = (2E,4S)-4-hydroxypenten-2-al-5-phosphate + a 5'-end 5'-phospho-2'-deoxyribonucleoside-DNA + H(+)</text>
        <dbReference type="Rhea" id="RHEA:76255"/>
        <dbReference type="Rhea" id="RHEA-COMP:13180"/>
        <dbReference type="Rhea" id="RHEA-COMP:18657"/>
        <dbReference type="ChEBI" id="CHEBI:15378"/>
        <dbReference type="ChEBI" id="CHEBI:136412"/>
        <dbReference type="ChEBI" id="CHEBI:195194"/>
        <dbReference type="ChEBI" id="CHEBI:195195"/>
    </reaction>
</comment>
<evidence type="ECO:0000256" key="5">
    <source>
        <dbReference type="ARBA" id="ARBA00020020"/>
    </source>
</evidence>
<dbReference type="Pfam" id="PF14520">
    <property type="entry name" value="HHH_5"/>
    <property type="match status" value="1"/>
</dbReference>
<accession>A0A0G0KAR3</accession>
<evidence type="ECO:0000256" key="6">
    <source>
        <dbReference type="ARBA" id="ARBA00022481"/>
    </source>
</evidence>
<dbReference type="EC" id="4.2.99.18" evidence="4"/>
<evidence type="ECO:0000256" key="20">
    <source>
        <dbReference type="ARBA" id="ARBA00045548"/>
    </source>
</evidence>
<evidence type="ECO:0000256" key="15">
    <source>
        <dbReference type="ARBA" id="ARBA00023204"/>
    </source>
</evidence>
<evidence type="ECO:0000256" key="12">
    <source>
        <dbReference type="ARBA" id="ARBA00022843"/>
    </source>
</evidence>
<gene>
    <name evidence="24" type="ORF">US96_C0001G0018</name>
</gene>
<evidence type="ECO:0000256" key="9">
    <source>
        <dbReference type="ARBA" id="ARBA00022695"/>
    </source>
</evidence>
<feature type="domain" description="Helix-hairpin-helix DNA-binding motif class 1" evidence="22">
    <location>
        <begin position="65"/>
        <end position="84"/>
    </location>
</feature>
<dbReference type="Gene3D" id="1.10.150.110">
    <property type="entry name" value="DNA polymerase beta, N-terminal domain-like"/>
    <property type="match status" value="1"/>
</dbReference>
<dbReference type="InterPro" id="IPR037160">
    <property type="entry name" value="DNA_Pol_thumb_sf"/>
</dbReference>
<dbReference type="CDD" id="cd00141">
    <property type="entry name" value="NT_POLXc"/>
    <property type="match status" value="1"/>
</dbReference>
<name>A0A0G0KAR3_9BACT</name>
<dbReference type="SUPFAM" id="SSF47802">
    <property type="entry name" value="DNA polymerase beta, N-terminal domain-like"/>
    <property type="match status" value="1"/>
</dbReference>
<evidence type="ECO:0000256" key="21">
    <source>
        <dbReference type="ARBA" id="ARBA00049244"/>
    </source>
</evidence>
<dbReference type="PIRSF" id="PIRSF005047">
    <property type="entry name" value="UCP005047_YshC"/>
    <property type="match status" value="1"/>
</dbReference>
<dbReference type="GO" id="GO:0006281">
    <property type="term" value="P:DNA repair"/>
    <property type="evidence" value="ECO:0007669"/>
    <property type="project" value="UniProtKB-KW"/>
</dbReference>
<dbReference type="PANTHER" id="PTHR36928:SF1">
    <property type="entry name" value="PHOSPHATASE YCDX-RELATED"/>
    <property type="match status" value="1"/>
</dbReference>
<keyword evidence="14" id="KW-0915">Sodium</keyword>
<dbReference type="InterPro" id="IPR022311">
    <property type="entry name" value="PolX-like"/>
</dbReference>
<evidence type="ECO:0000259" key="22">
    <source>
        <dbReference type="SMART" id="SM00278"/>
    </source>
</evidence>
<feature type="domain" description="DNA-directed DNA polymerase X" evidence="23">
    <location>
        <begin position="6"/>
        <end position="330"/>
    </location>
</feature>
<evidence type="ECO:0000256" key="13">
    <source>
        <dbReference type="ARBA" id="ARBA00022932"/>
    </source>
</evidence>
<evidence type="ECO:0000256" key="10">
    <source>
        <dbReference type="ARBA" id="ARBA00022705"/>
    </source>
</evidence>
<sequence length="592" mass="66540">MKTYKNLNNLEIAELLRDVAAAYKLKDLPAQAGETKNKFKIIAYERAADAVEHSSSELKDIWDEGKLEDVPGVGPSIAEHLSELFKTGKSKHFDELLKDLPPAIFELMKVPGIGPKTAFKMAKSFNITSKGAIKQLVQIAKQGKIAQLAGFGEDRQAQILKNVEEYKGPSTRHLLPYAQAIAEDIIEYLSMKSFVKRVDALGSLRRKASTIGDIDIAAASDDSVKTIEYFCDYPKKTSVIEKGERSAAIMLPGNIHVDLLVHNPKAYGAALQHFTGSKHHNVKLREYALKKNLSVSDYGIKKNGKLIQIPTEEKLYNMLGMDFIPPELREDTGEIEAALKHQLPELVELKNVKADLQMHSSFDIETSHDIGESTMEELVEKARSLKYEYMAFTEHNPSRSKHNEKQIVDILKRKREKVGKLNSVKTGVKAFNSLEIDMMPNGELPVPAEGLETLDFALVSIHSQFTLSKLEQTKRVLKALSYPKVKIFAHPSGRKLNAREGAELDWPKIFEYMLKHNQWVEINCDPMRLDLPDFLVREAVKLGVKLTLGTDAHHKDGLDNMQFGISVARRGWATDSDIINCRTLKEFEKLLV</sequence>
<proteinExistence type="predicted"/>
<feature type="domain" description="Helix-hairpin-helix DNA-binding motif class 1" evidence="22">
    <location>
        <begin position="143"/>
        <end position="162"/>
    </location>
</feature>
<dbReference type="GO" id="GO:0042578">
    <property type="term" value="F:phosphoric ester hydrolase activity"/>
    <property type="evidence" value="ECO:0007669"/>
    <property type="project" value="TreeGrafter"/>
</dbReference>
<feature type="domain" description="Helix-hairpin-helix DNA-binding motif class 1" evidence="22">
    <location>
        <begin position="105"/>
        <end position="124"/>
    </location>
</feature>
<evidence type="ECO:0000256" key="19">
    <source>
        <dbReference type="ARBA" id="ARBA00044678"/>
    </source>
</evidence>
<dbReference type="AlphaFoldDB" id="A0A0G0KAR3"/>
<keyword evidence="6" id="KW-0488">Methylation</keyword>
<keyword evidence="7" id="KW-0237">DNA synthesis</keyword>
<reference evidence="24 25" key="1">
    <citation type="journal article" date="2015" name="Nature">
        <title>rRNA introns, odd ribosomes, and small enigmatic genomes across a large radiation of phyla.</title>
        <authorList>
            <person name="Brown C.T."/>
            <person name="Hug L.A."/>
            <person name="Thomas B.C."/>
            <person name="Sharon I."/>
            <person name="Castelle C.J."/>
            <person name="Singh A."/>
            <person name="Wilkins M.J."/>
            <person name="Williams K.H."/>
            <person name="Banfield J.F."/>
        </authorList>
    </citation>
    <scope>NUCLEOTIDE SEQUENCE [LARGE SCALE GENOMIC DNA]</scope>
</reference>
<dbReference type="GO" id="GO:0008270">
    <property type="term" value="F:zinc ion binding"/>
    <property type="evidence" value="ECO:0007669"/>
    <property type="project" value="TreeGrafter"/>
</dbReference>
<dbReference type="Pfam" id="PF14716">
    <property type="entry name" value="HHH_8"/>
    <property type="match status" value="1"/>
</dbReference>
<keyword evidence="13" id="KW-0239">DNA-directed DNA polymerase</keyword>
<comment type="function">
    <text evidence="20">Repair polymerase that plays a key role in base-excision repair. During this process, the damaged base is excised by specific DNA glycosylases, the DNA backbone is nicked at the abasic site by an apurinic/apyrimidic (AP) endonuclease, and POLB removes 5'-deoxyribose-phosphate from the preincised AP site acting as a 5'-deoxyribose-phosphate lyase (5'-dRP lyase); through its DNA polymerase activity, it adds one nucleotide to the 3' end of the arising single-nucleotide gap. Conducts 'gap-filling' DNA synthesis in a stepwise distributive fashion rather than in a processive fashion as for other DNA polymerases. It is also able to cleave sugar-phosphate bonds 3' to an intact AP site, acting as an AP lyase.</text>
</comment>
<dbReference type="InterPro" id="IPR016195">
    <property type="entry name" value="Pol/histidinol_Pase-like"/>
</dbReference>
<dbReference type="SMART" id="SM00483">
    <property type="entry name" value="POLXc"/>
    <property type="match status" value="1"/>
</dbReference>
<dbReference type="Gene3D" id="3.30.210.10">
    <property type="entry name" value="DNA polymerase, thumb domain"/>
    <property type="match status" value="1"/>
</dbReference>
<dbReference type="InterPro" id="IPR027421">
    <property type="entry name" value="DNA_pol_lamdba_lyase_dom_sf"/>
</dbReference>
<dbReference type="SUPFAM" id="SSF89550">
    <property type="entry name" value="PHP domain-like"/>
    <property type="match status" value="1"/>
</dbReference>
<evidence type="ECO:0000256" key="2">
    <source>
        <dbReference type="ARBA" id="ARBA00004496"/>
    </source>
</evidence>
<dbReference type="GO" id="GO:0003677">
    <property type="term" value="F:DNA binding"/>
    <property type="evidence" value="ECO:0007669"/>
    <property type="project" value="InterPro"/>
</dbReference>